<dbReference type="EnsemblMetazoa" id="PPA04393.1">
    <property type="protein sequence ID" value="PPA04393.1"/>
    <property type="gene ID" value="WBGene00093947"/>
</dbReference>
<keyword evidence="2" id="KW-1185">Reference proteome</keyword>
<name>A0A2A6D2Z4_PRIPA</name>
<proteinExistence type="predicted"/>
<protein>
    <submittedName>
        <fullName evidence="1">Uncharacterized protein</fullName>
    </submittedName>
</protein>
<dbReference type="Proteomes" id="UP000005239">
    <property type="component" value="Unassembled WGS sequence"/>
</dbReference>
<reference evidence="1" key="2">
    <citation type="submission" date="2022-06" db="UniProtKB">
        <authorList>
            <consortium name="EnsemblMetazoa"/>
        </authorList>
    </citation>
    <scope>IDENTIFICATION</scope>
    <source>
        <strain evidence="1">PS312</strain>
    </source>
</reference>
<accession>A0A2A6D2Z4</accession>
<accession>A0A8R1Y945</accession>
<gene>
    <name evidence="1" type="primary">WBGene00093947</name>
</gene>
<evidence type="ECO:0000313" key="1">
    <source>
        <dbReference type="EnsemblMetazoa" id="PPA04393.1"/>
    </source>
</evidence>
<dbReference type="AlphaFoldDB" id="A0A2A6D2Z4"/>
<sequence>MIWCKNSIAVDGDSITDCTHPFGERIHAKEMVTAPQRGYEKRAKRQTRGPPQCNCCLCGRGSNRNPYAYFAPKDDLERRRADYERAYAPYPRSGGGQREIDYADDYPPPAPNQRYRPYAAEAAAAYPAEAYPRFRSYTGDADAPARAAAPPAYADFRTRGAFGASTHDDLYPYEPYPSSAPPRFRGGAYGAEAATSPYADYYAPPPANPRALTRAGDPYGYADAYYPPPPLSRPRFRSYGVTEADPAPAVGDPYAYPEEYAPAPARPRFRSYGADVAEQPDAAGDPYRYPDEYQQPPARPRFRSYGGEAADPAPPITADHCPYPDEYLPSAYPLALPKRG</sequence>
<evidence type="ECO:0000313" key="2">
    <source>
        <dbReference type="Proteomes" id="UP000005239"/>
    </source>
</evidence>
<reference evidence="2" key="1">
    <citation type="journal article" date="2008" name="Nat. Genet.">
        <title>The Pristionchus pacificus genome provides a unique perspective on nematode lifestyle and parasitism.</title>
        <authorList>
            <person name="Dieterich C."/>
            <person name="Clifton S.W."/>
            <person name="Schuster L.N."/>
            <person name="Chinwalla A."/>
            <person name="Delehaunty K."/>
            <person name="Dinkelacker I."/>
            <person name="Fulton L."/>
            <person name="Fulton R."/>
            <person name="Godfrey J."/>
            <person name="Minx P."/>
            <person name="Mitreva M."/>
            <person name="Roeseler W."/>
            <person name="Tian H."/>
            <person name="Witte H."/>
            <person name="Yang S.P."/>
            <person name="Wilson R.K."/>
            <person name="Sommer R.J."/>
        </authorList>
    </citation>
    <scope>NUCLEOTIDE SEQUENCE [LARGE SCALE GENOMIC DNA]</scope>
    <source>
        <strain evidence="2">PS312</strain>
    </source>
</reference>
<organism evidence="1 2">
    <name type="scientific">Pristionchus pacificus</name>
    <name type="common">Parasitic nematode worm</name>
    <dbReference type="NCBI Taxonomy" id="54126"/>
    <lineage>
        <taxon>Eukaryota</taxon>
        <taxon>Metazoa</taxon>
        <taxon>Ecdysozoa</taxon>
        <taxon>Nematoda</taxon>
        <taxon>Chromadorea</taxon>
        <taxon>Rhabditida</taxon>
        <taxon>Rhabditina</taxon>
        <taxon>Diplogasteromorpha</taxon>
        <taxon>Diplogasteroidea</taxon>
        <taxon>Neodiplogasteridae</taxon>
        <taxon>Pristionchus</taxon>
    </lineage>
</organism>